<protein>
    <submittedName>
        <fullName evidence="2">Uncharacterized protein</fullName>
    </submittedName>
</protein>
<comment type="caution">
    <text evidence="2">The sequence shown here is derived from an EMBL/GenBank/DDBJ whole genome shotgun (WGS) entry which is preliminary data.</text>
</comment>
<dbReference type="EMBL" id="PKMF04000501">
    <property type="protein sequence ID" value="KAK7828552.1"/>
    <property type="molecule type" value="Genomic_DNA"/>
</dbReference>
<sequence length="193" mass="20928">MDPTTIPKKLGVLVECICCPHKSSVPNSLPLLPLFPTSCNEGDSVRAIAMETTNTTGFESDLKGFHGDMNMSLSVPIDPEVHTLTPLPYSSNMDHEAFETVSDLGHLKDFRNDGYDLSLSLNNSDGSEREPPQVPDTSNGSNFGLGQIDLVGSTVSGEFDLGSSSMTHEFVNHDFDLNLCPPSEEKEDILIKV</sequence>
<dbReference type="Proteomes" id="UP000237347">
    <property type="component" value="Unassembled WGS sequence"/>
</dbReference>
<keyword evidence="3" id="KW-1185">Reference proteome</keyword>
<evidence type="ECO:0000256" key="1">
    <source>
        <dbReference type="SAM" id="MobiDB-lite"/>
    </source>
</evidence>
<gene>
    <name evidence="2" type="ORF">CFP56_030134</name>
</gene>
<proteinExistence type="predicted"/>
<evidence type="ECO:0000313" key="2">
    <source>
        <dbReference type="EMBL" id="KAK7828552.1"/>
    </source>
</evidence>
<accession>A0AAW0JPU3</accession>
<name>A0AAW0JPU3_QUESU</name>
<organism evidence="2 3">
    <name type="scientific">Quercus suber</name>
    <name type="common">Cork oak</name>
    <dbReference type="NCBI Taxonomy" id="58331"/>
    <lineage>
        <taxon>Eukaryota</taxon>
        <taxon>Viridiplantae</taxon>
        <taxon>Streptophyta</taxon>
        <taxon>Embryophyta</taxon>
        <taxon>Tracheophyta</taxon>
        <taxon>Spermatophyta</taxon>
        <taxon>Magnoliopsida</taxon>
        <taxon>eudicotyledons</taxon>
        <taxon>Gunneridae</taxon>
        <taxon>Pentapetalae</taxon>
        <taxon>rosids</taxon>
        <taxon>fabids</taxon>
        <taxon>Fagales</taxon>
        <taxon>Fagaceae</taxon>
        <taxon>Quercus</taxon>
    </lineage>
</organism>
<reference evidence="2 3" key="1">
    <citation type="journal article" date="2018" name="Sci. Data">
        <title>The draft genome sequence of cork oak.</title>
        <authorList>
            <person name="Ramos A.M."/>
            <person name="Usie A."/>
            <person name="Barbosa P."/>
            <person name="Barros P.M."/>
            <person name="Capote T."/>
            <person name="Chaves I."/>
            <person name="Simoes F."/>
            <person name="Abreu I."/>
            <person name="Carrasquinho I."/>
            <person name="Faro C."/>
            <person name="Guimaraes J.B."/>
            <person name="Mendonca D."/>
            <person name="Nobrega F."/>
            <person name="Rodrigues L."/>
            <person name="Saibo N.J.M."/>
            <person name="Varela M.C."/>
            <person name="Egas C."/>
            <person name="Matos J."/>
            <person name="Miguel C.M."/>
            <person name="Oliveira M.M."/>
            <person name="Ricardo C.P."/>
            <person name="Goncalves S."/>
        </authorList>
    </citation>
    <scope>NUCLEOTIDE SEQUENCE [LARGE SCALE GENOMIC DNA]</scope>
    <source>
        <strain evidence="3">cv. HL8</strain>
    </source>
</reference>
<evidence type="ECO:0000313" key="3">
    <source>
        <dbReference type="Proteomes" id="UP000237347"/>
    </source>
</evidence>
<dbReference type="AlphaFoldDB" id="A0AAW0JPU3"/>
<feature type="region of interest" description="Disordered" evidence="1">
    <location>
        <begin position="120"/>
        <end position="143"/>
    </location>
</feature>